<organism evidence="2 3">
    <name type="scientific">Lentinula edodes</name>
    <name type="common">Shiitake mushroom</name>
    <name type="synonym">Lentinus edodes</name>
    <dbReference type="NCBI Taxonomy" id="5353"/>
    <lineage>
        <taxon>Eukaryota</taxon>
        <taxon>Fungi</taxon>
        <taxon>Dikarya</taxon>
        <taxon>Basidiomycota</taxon>
        <taxon>Agaricomycotina</taxon>
        <taxon>Agaricomycetes</taxon>
        <taxon>Agaricomycetidae</taxon>
        <taxon>Agaricales</taxon>
        <taxon>Marasmiineae</taxon>
        <taxon>Omphalotaceae</taxon>
        <taxon>Lentinula</taxon>
    </lineage>
</organism>
<dbReference type="InterPro" id="IPR007849">
    <property type="entry name" value="ATP10"/>
</dbReference>
<dbReference type="PANTHER" id="PTHR28106">
    <property type="entry name" value="MITOCHONDRIAL ATPASE COMPLEX SUBUNIT ATP10"/>
    <property type="match status" value="1"/>
</dbReference>
<evidence type="ECO:0000256" key="1">
    <source>
        <dbReference type="SAM" id="MobiDB-lite"/>
    </source>
</evidence>
<reference evidence="2 3" key="2">
    <citation type="submission" date="2017-02" db="EMBL/GenBank/DDBJ databases">
        <title>A genome survey and senescence transcriptome analysis in Lentinula edodes.</title>
        <authorList>
            <person name="Sakamoto Y."/>
            <person name="Nakade K."/>
            <person name="Sato S."/>
            <person name="Yoshida Y."/>
            <person name="Miyazaki K."/>
            <person name="Natsume S."/>
            <person name="Konno N."/>
        </authorList>
    </citation>
    <scope>NUCLEOTIDE SEQUENCE [LARGE SCALE GENOMIC DNA]</scope>
    <source>
        <strain evidence="2 3">NBRC 111202</strain>
    </source>
</reference>
<name>A0A1Q3ENP6_LENED</name>
<dbReference type="PANTHER" id="PTHR28106:SF1">
    <property type="entry name" value="MITOCHONDRIAL ATPASE COMPLEX SUBUNIT ATP10"/>
    <property type="match status" value="1"/>
</dbReference>
<sequence>MAIIVSHCCRRNLAPLLHSTPTWYSPKSQRYYFSSSSQAGPSLSSKATSNSKSSVSNSSAKAKSKSLTDDELKPLSRPLGVREKPAVRHQTKLERLKEVLTNDEAIAEQRKHLVKEAVTKGYFHDLNATRRHGGKTWIAPKVLIREEKSLYFPDIVGKSLADGSEQHTTSMCTGKISVLCLLNTKISEIHVASFTTPTLARFTEHPLFNHIQINLQSNTLKSMLVSLFLSSLRRAIPPEQHPYYLVSSQNLEYQRDAIGLTNDRVGCDGGGSPCVGGLHGHASGTVEETEERNEREGRISFTGLIFTLISNGATATAGSLDLLIVSAPASAPSFNHLDPQFLALLHGILNSQSIALSLLALRSQQLMDVMEVDKTSATSTNHTGIELEGQAGKTEVIYPAEPQPTNSFVFPVGTSPSLIHGARHSHCGVRDGGITKNNPKPQTGSILSVSSVKKLKPSVIRQNELLGLPLNAPLGSQLFDTQRSKDTQTMEEKAALLRWAKEFRESYPFIPREEIARRQKAKEEEMAKGKATSTVMVAESIRSMNEQITSLTATIQMLVVGLPTLPPSEVPDKLTQIPTSSDSFEHATIAATSRSSLSSNLQVSFTSPTSIPFLSPPSNLSINSNTSPVNSSANGSNMANATLAVTPMNNAMNNVATAASGAGDERVHNLTIGNGQVLMYKYSHIHRVWDDERPNWDPIDCAKNLLEINGTAIALRYWQEVFSGKKNKVWSWLKKLWIEWKYVAECYRSCGPEHFWRDFSSGTGEHFH</sequence>
<feature type="compositionally biased region" description="Low complexity" evidence="1">
    <location>
        <begin position="35"/>
        <end position="61"/>
    </location>
</feature>
<feature type="compositionally biased region" description="Basic and acidic residues" evidence="1">
    <location>
        <begin position="66"/>
        <end position="88"/>
    </location>
</feature>
<dbReference type="EMBL" id="BDGU01000700">
    <property type="protein sequence ID" value="GAW08724.1"/>
    <property type="molecule type" value="Genomic_DNA"/>
</dbReference>
<dbReference type="AlphaFoldDB" id="A0A1Q3ENP6"/>
<dbReference type="GO" id="GO:0005743">
    <property type="term" value="C:mitochondrial inner membrane"/>
    <property type="evidence" value="ECO:0007669"/>
    <property type="project" value="TreeGrafter"/>
</dbReference>
<accession>A0A1Q3ENP6</accession>
<evidence type="ECO:0000313" key="3">
    <source>
        <dbReference type="Proteomes" id="UP000188533"/>
    </source>
</evidence>
<dbReference type="GO" id="GO:0033615">
    <property type="term" value="P:mitochondrial proton-transporting ATP synthase complex assembly"/>
    <property type="evidence" value="ECO:0007669"/>
    <property type="project" value="TreeGrafter"/>
</dbReference>
<dbReference type="Pfam" id="PF05176">
    <property type="entry name" value="ATP-synt_10"/>
    <property type="match status" value="1"/>
</dbReference>
<feature type="region of interest" description="Disordered" evidence="1">
    <location>
        <begin position="35"/>
        <end position="88"/>
    </location>
</feature>
<reference evidence="2 3" key="1">
    <citation type="submission" date="2016-08" db="EMBL/GenBank/DDBJ databases">
        <authorList>
            <consortium name="Lentinula edodes genome sequencing consortium"/>
            <person name="Sakamoto Y."/>
            <person name="Nakade K."/>
            <person name="Sato S."/>
            <person name="Yoshida Y."/>
            <person name="Miyazaki K."/>
            <person name="Natsume S."/>
            <person name="Konno N."/>
        </authorList>
    </citation>
    <scope>NUCLEOTIDE SEQUENCE [LARGE SCALE GENOMIC DNA]</scope>
    <source>
        <strain evidence="2 3">NBRC 111202</strain>
    </source>
</reference>
<keyword evidence="3" id="KW-1185">Reference proteome</keyword>
<dbReference type="STRING" id="5353.A0A1Q3ENP6"/>
<comment type="caution">
    <text evidence="2">The sequence shown here is derived from an EMBL/GenBank/DDBJ whole genome shotgun (WGS) entry which is preliminary data.</text>
</comment>
<protein>
    <submittedName>
        <fullName evidence="2">F1f0 atp synthase assembly protein atp10</fullName>
    </submittedName>
</protein>
<evidence type="ECO:0000313" key="2">
    <source>
        <dbReference type="EMBL" id="GAW08724.1"/>
    </source>
</evidence>
<gene>
    <name evidence="2" type="ORF">LENED_010805</name>
</gene>
<proteinExistence type="predicted"/>
<dbReference type="Proteomes" id="UP000188533">
    <property type="component" value="Unassembled WGS sequence"/>
</dbReference>